<keyword evidence="2" id="KW-1185">Reference proteome</keyword>
<reference evidence="1 2" key="1">
    <citation type="submission" date="2018-08" db="EMBL/GenBank/DDBJ databases">
        <title>Genomic Encyclopedia of Archaeal and Bacterial Type Strains, Phase II (KMG-II): from individual species to whole genera.</title>
        <authorList>
            <person name="Goeker M."/>
        </authorList>
    </citation>
    <scope>NUCLEOTIDE SEQUENCE [LARGE SCALE GENOMIC DNA]</scope>
    <source>
        <strain evidence="1 2">DSM 45791</strain>
    </source>
</reference>
<dbReference type="PANTHER" id="PTHR37807:SF3">
    <property type="entry name" value="OS07G0160300 PROTEIN"/>
    <property type="match status" value="1"/>
</dbReference>
<comment type="caution">
    <text evidence="1">The sequence shown here is derived from an EMBL/GenBank/DDBJ whole genome shotgun (WGS) entry which is preliminary data.</text>
</comment>
<protein>
    <recommendedName>
        <fullName evidence="3">AAA domain-containing protein</fullName>
    </recommendedName>
</protein>
<dbReference type="PANTHER" id="PTHR37807">
    <property type="entry name" value="OS07G0160300 PROTEIN"/>
    <property type="match status" value="1"/>
</dbReference>
<dbReference type="EMBL" id="QUNO01000008">
    <property type="protein sequence ID" value="REH44850.1"/>
    <property type="molecule type" value="Genomic_DNA"/>
</dbReference>
<organism evidence="1 2">
    <name type="scientific">Kutzneria buriramensis</name>
    <dbReference type="NCBI Taxonomy" id="1045776"/>
    <lineage>
        <taxon>Bacteria</taxon>
        <taxon>Bacillati</taxon>
        <taxon>Actinomycetota</taxon>
        <taxon>Actinomycetes</taxon>
        <taxon>Pseudonocardiales</taxon>
        <taxon>Pseudonocardiaceae</taxon>
        <taxon>Kutzneria</taxon>
    </lineage>
</organism>
<dbReference type="Gene3D" id="3.40.50.300">
    <property type="entry name" value="P-loop containing nucleotide triphosphate hydrolases"/>
    <property type="match status" value="1"/>
</dbReference>
<dbReference type="Pfam" id="PF13671">
    <property type="entry name" value="AAA_33"/>
    <property type="match status" value="1"/>
</dbReference>
<name>A0A3E0HGA9_9PSEU</name>
<sequence>MIRYGNSPALERLEWILAGLDGTDGWGEDAADVLAPAFTAMVIPQQYVTITRHRSEIYAPVTVQGLDVDDTVARARIRRHDGEIDVVTCKVEAAEPHRIVSTWVQGLVPQGLTPRLPQEFADHTSNRTKAKLVVFSGLPGSGKSTLAEAVGAELGIPVFATDWLLGALTPFGGRHFRDQFGIAEELLTTLAFRQLNVGRSAILDHPTEEVATRNRWRSLAGAGFRVVHVVCSDPDVHKARVEGRSRGIPGWHEAGDWANIRRRQGTFPDWRGEALVVDTIRPLDQTIAEALDHITRD</sequence>
<proteinExistence type="predicted"/>
<accession>A0A3E0HGA9</accession>
<evidence type="ECO:0008006" key="3">
    <source>
        <dbReference type="Google" id="ProtNLM"/>
    </source>
</evidence>
<dbReference type="Proteomes" id="UP000256269">
    <property type="component" value="Unassembled WGS sequence"/>
</dbReference>
<gene>
    <name evidence="1" type="ORF">BCF44_108331</name>
</gene>
<dbReference type="InterPro" id="IPR027417">
    <property type="entry name" value="P-loop_NTPase"/>
</dbReference>
<dbReference type="OrthoDB" id="3819922at2"/>
<dbReference type="RefSeq" id="WP_116176763.1">
    <property type="nucleotide sequence ID" value="NZ_CP144375.1"/>
</dbReference>
<evidence type="ECO:0000313" key="2">
    <source>
        <dbReference type="Proteomes" id="UP000256269"/>
    </source>
</evidence>
<evidence type="ECO:0000313" key="1">
    <source>
        <dbReference type="EMBL" id="REH44850.1"/>
    </source>
</evidence>
<dbReference type="SUPFAM" id="SSF52540">
    <property type="entry name" value="P-loop containing nucleoside triphosphate hydrolases"/>
    <property type="match status" value="1"/>
</dbReference>
<dbReference type="AlphaFoldDB" id="A0A3E0HGA9"/>